<comment type="cofactor">
    <cofactor evidence="1">
        <name>Fe(2+)</name>
        <dbReference type="ChEBI" id="CHEBI:29033"/>
    </cofactor>
</comment>
<organism evidence="7">
    <name type="scientific">Physcomitrium patens</name>
    <name type="common">Spreading-leaved earth moss</name>
    <name type="synonym">Physcomitrella patens</name>
    <dbReference type="NCBI Taxonomy" id="3218"/>
    <lineage>
        <taxon>Eukaryota</taxon>
        <taxon>Viridiplantae</taxon>
        <taxon>Streptophyta</taxon>
        <taxon>Embryophyta</taxon>
        <taxon>Bryophyta</taxon>
        <taxon>Bryophytina</taxon>
        <taxon>Bryopsida</taxon>
        <taxon>Funariidae</taxon>
        <taxon>Funariales</taxon>
        <taxon>Funariaceae</taxon>
        <taxon>Physcomitrium</taxon>
    </lineage>
</organism>
<dbReference type="Proteomes" id="UP000006727">
    <property type="component" value="Chromosome 6"/>
</dbReference>
<reference evidence="7 9" key="1">
    <citation type="journal article" date="2008" name="Science">
        <title>The Physcomitrella genome reveals evolutionary insights into the conquest of land by plants.</title>
        <authorList>
            <person name="Rensing S."/>
            <person name="Lang D."/>
            <person name="Zimmer A."/>
            <person name="Terry A."/>
            <person name="Salamov A."/>
            <person name="Shapiro H."/>
            <person name="Nishiyama T."/>
            <person name="Perroud P.-F."/>
            <person name="Lindquist E."/>
            <person name="Kamisugi Y."/>
            <person name="Tanahashi T."/>
            <person name="Sakakibara K."/>
            <person name="Fujita T."/>
            <person name="Oishi K."/>
            <person name="Shin-I T."/>
            <person name="Kuroki Y."/>
            <person name="Toyoda A."/>
            <person name="Suzuki Y."/>
            <person name="Hashimoto A."/>
            <person name="Yamaguchi K."/>
            <person name="Sugano A."/>
            <person name="Kohara Y."/>
            <person name="Fujiyama A."/>
            <person name="Anterola A."/>
            <person name="Aoki S."/>
            <person name="Ashton N."/>
            <person name="Barbazuk W.B."/>
            <person name="Barker E."/>
            <person name="Bennetzen J."/>
            <person name="Bezanilla M."/>
            <person name="Blankenship R."/>
            <person name="Cho S.H."/>
            <person name="Dutcher S."/>
            <person name="Estelle M."/>
            <person name="Fawcett J.A."/>
            <person name="Gundlach H."/>
            <person name="Hanada K."/>
            <person name="Heyl A."/>
            <person name="Hicks K.A."/>
            <person name="Hugh J."/>
            <person name="Lohr M."/>
            <person name="Mayer K."/>
            <person name="Melkozernov A."/>
            <person name="Murata T."/>
            <person name="Nelson D."/>
            <person name="Pils B."/>
            <person name="Prigge M."/>
            <person name="Reiss B."/>
            <person name="Renner T."/>
            <person name="Rombauts S."/>
            <person name="Rushton P."/>
            <person name="Sanderfoot A."/>
            <person name="Schween G."/>
            <person name="Shiu S.-H."/>
            <person name="Stueber K."/>
            <person name="Theodoulou F.L."/>
            <person name="Tu H."/>
            <person name="Van de Peer Y."/>
            <person name="Verrier P.J."/>
            <person name="Waters E."/>
            <person name="Wood A."/>
            <person name="Yang L."/>
            <person name="Cove D."/>
            <person name="Cuming A."/>
            <person name="Hasebe M."/>
            <person name="Lucas S."/>
            <person name="Mishler D.B."/>
            <person name="Reski R."/>
            <person name="Grigoriev I."/>
            <person name="Quatrano R.S."/>
            <person name="Boore J.L."/>
        </authorList>
    </citation>
    <scope>NUCLEOTIDE SEQUENCE [LARGE SCALE GENOMIC DNA]</scope>
    <source>
        <strain evidence="8 9">cv. Gransden 2004</strain>
    </source>
</reference>
<evidence type="ECO:0000256" key="6">
    <source>
        <dbReference type="SAM" id="SignalP"/>
    </source>
</evidence>
<dbReference type="Pfam" id="PF03055">
    <property type="entry name" value="RPE65"/>
    <property type="match status" value="1"/>
</dbReference>
<gene>
    <name evidence="7" type="ORF">PHYPA_009298</name>
</gene>
<evidence type="ECO:0000256" key="2">
    <source>
        <dbReference type="ARBA" id="ARBA00006787"/>
    </source>
</evidence>
<reference evidence="8" key="3">
    <citation type="submission" date="2020-12" db="UniProtKB">
        <authorList>
            <consortium name="EnsemblPlants"/>
        </authorList>
    </citation>
    <scope>IDENTIFICATION</scope>
</reference>
<dbReference type="InterPro" id="IPR004294">
    <property type="entry name" value="Carotenoid_Oase"/>
</dbReference>
<dbReference type="STRING" id="3218.A0A2K1KGN3"/>
<evidence type="ECO:0000313" key="8">
    <source>
        <dbReference type="EnsemblPlants" id="Pp3c6_21628V3.1"/>
    </source>
</evidence>
<keyword evidence="5" id="KW-0408">Iron</keyword>
<sequence>MVKNKVSLFAHVLILLTSMYSAEEEVCYLVILDARNIGSENPVVARLQLPAKYAFPYGFHGLWTDVDIKRT</sequence>
<evidence type="ECO:0000256" key="5">
    <source>
        <dbReference type="ARBA" id="ARBA00023004"/>
    </source>
</evidence>
<dbReference type="InParanoid" id="A0A2K1KGN3"/>
<evidence type="ECO:0000256" key="1">
    <source>
        <dbReference type="ARBA" id="ARBA00001954"/>
    </source>
</evidence>
<keyword evidence="3" id="KW-0479">Metal-binding</keyword>
<dbReference type="GO" id="GO:0046872">
    <property type="term" value="F:metal ion binding"/>
    <property type="evidence" value="ECO:0007669"/>
    <property type="project" value="UniProtKB-KW"/>
</dbReference>
<dbReference type="Gramene" id="Pp3c6_21628V3.1">
    <property type="protein sequence ID" value="Pp3c6_21628V3.1"/>
    <property type="gene ID" value="Pp3c6_21628"/>
</dbReference>
<evidence type="ECO:0000313" key="7">
    <source>
        <dbReference type="EMBL" id="PNR52923.1"/>
    </source>
</evidence>
<reference evidence="7 9" key="2">
    <citation type="journal article" date="2018" name="Plant J.">
        <title>The Physcomitrella patens chromosome-scale assembly reveals moss genome structure and evolution.</title>
        <authorList>
            <person name="Lang D."/>
            <person name="Ullrich K.K."/>
            <person name="Murat F."/>
            <person name="Fuchs J."/>
            <person name="Jenkins J."/>
            <person name="Haas F.B."/>
            <person name="Piednoel M."/>
            <person name="Gundlach H."/>
            <person name="Van Bel M."/>
            <person name="Meyberg R."/>
            <person name="Vives C."/>
            <person name="Morata J."/>
            <person name="Symeonidi A."/>
            <person name="Hiss M."/>
            <person name="Muchero W."/>
            <person name="Kamisugi Y."/>
            <person name="Saleh O."/>
            <person name="Blanc G."/>
            <person name="Decker E.L."/>
            <person name="van Gessel N."/>
            <person name="Grimwood J."/>
            <person name="Hayes R.D."/>
            <person name="Graham S.W."/>
            <person name="Gunter L.E."/>
            <person name="McDaniel S.F."/>
            <person name="Hoernstein S.N.W."/>
            <person name="Larsson A."/>
            <person name="Li F.W."/>
            <person name="Perroud P.F."/>
            <person name="Phillips J."/>
            <person name="Ranjan P."/>
            <person name="Rokshar D.S."/>
            <person name="Rothfels C.J."/>
            <person name="Schneider L."/>
            <person name="Shu S."/>
            <person name="Stevenson D.W."/>
            <person name="Thummler F."/>
            <person name="Tillich M."/>
            <person name="Villarreal Aguilar J.C."/>
            <person name="Widiez T."/>
            <person name="Wong G.K."/>
            <person name="Wymore A."/>
            <person name="Zhang Y."/>
            <person name="Zimmer A.D."/>
            <person name="Quatrano R.S."/>
            <person name="Mayer K.F.X."/>
            <person name="Goodstein D."/>
            <person name="Casacuberta J.M."/>
            <person name="Vandepoele K."/>
            <person name="Reski R."/>
            <person name="Cuming A.C."/>
            <person name="Tuskan G.A."/>
            <person name="Maumus F."/>
            <person name="Salse J."/>
            <person name="Schmutz J."/>
            <person name="Rensing S.A."/>
        </authorList>
    </citation>
    <scope>NUCLEOTIDE SEQUENCE [LARGE SCALE GENOMIC DNA]</scope>
    <source>
        <strain evidence="8 9">cv. Gransden 2004</strain>
    </source>
</reference>
<feature type="chain" id="PRO_5036043025" evidence="6">
    <location>
        <begin position="25"/>
        <end position="71"/>
    </location>
</feature>
<dbReference type="EMBL" id="ABEU02000006">
    <property type="protein sequence ID" value="PNR52923.1"/>
    <property type="molecule type" value="Genomic_DNA"/>
</dbReference>
<feature type="signal peptide" evidence="6">
    <location>
        <begin position="1"/>
        <end position="24"/>
    </location>
</feature>
<evidence type="ECO:0000313" key="9">
    <source>
        <dbReference type="Proteomes" id="UP000006727"/>
    </source>
</evidence>
<evidence type="ECO:0000256" key="4">
    <source>
        <dbReference type="ARBA" id="ARBA00022964"/>
    </source>
</evidence>
<evidence type="ECO:0000256" key="3">
    <source>
        <dbReference type="ARBA" id="ARBA00022723"/>
    </source>
</evidence>
<protein>
    <submittedName>
        <fullName evidence="7 8">Uncharacterized protein</fullName>
    </submittedName>
</protein>
<dbReference type="AlphaFoldDB" id="A0A2K1KGN3"/>
<keyword evidence="4" id="KW-0223">Dioxygenase</keyword>
<comment type="similarity">
    <text evidence="2">Belongs to the carotenoid oxygenase family.</text>
</comment>
<accession>A0A2K1KGN3</accession>
<dbReference type="GO" id="GO:0016702">
    <property type="term" value="F:oxidoreductase activity, acting on single donors with incorporation of molecular oxygen, incorporation of two atoms of oxygen"/>
    <property type="evidence" value="ECO:0007669"/>
    <property type="project" value="InterPro"/>
</dbReference>
<keyword evidence="4" id="KW-0560">Oxidoreductase</keyword>
<keyword evidence="6" id="KW-0732">Signal</keyword>
<dbReference type="EnsemblPlants" id="Pp3c6_21628V3.1">
    <property type="protein sequence ID" value="Pp3c6_21628V3.1"/>
    <property type="gene ID" value="Pp3c6_21628"/>
</dbReference>
<keyword evidence="9" id="KW-1185">Reference proteome</keyword>
<proteinExistence type="inferred from homology"/>
<name>A0A2K1KGN3_PHYPA</name>